<evidence type="ECO:0000313" key="5">
    <source>
        <dbReference type="Proteomes" id="UP000785200"/>
    </source>
</evidence>
<gene>
    <name evidence="4" type="ORF">D0Z07_8664</name>
</gene>
<dbReference type="InterPro" id="IPR003615">
    <property type="entry name" value="HNH_nuc"/>
</dbReference>
<feature type="region of interest" description="Disordered" evidence="2">
    <location>
        <begin position="1"/>
        <end position="23"/>
    </location>
</feature>
<evidence type="ECO:0000256" key="1">
    <source>
        <dbReference type="SAM" id="Coils"/>
    </source>
</evidence>
<sequence>MASRPPIPERYSSLVPPSSIKDMERLSTRRASAMTARSQLSTTSSTHDFIDAKIESISADLAVNDKFKDIFESAKKRKALADEEYDDLVEELESEVNQKERELITLKRQKKIISDDIDEVLPQYSTIEGAYSSVMMAKIMSASGKQRKGRKFDQTVYSKAVLSFYSAVRTTDNGYVEKYCHLTGWLPDKAVKCAHLVPKSLESDELAYLFGVREAVLSEPRNGITLHTVIEGGLDNGWIVLVPDKPKEGEETVWRCVLLDRSIASNMISPGLKWRDIDGRALKFLTPNRPARRYLYLRYVFTFLHQQKLGNVDWLSRVEARGCIWATPGPYLRKSMLLTLARRISDQFLPEVFYDSTFTIADGCPQRSPEDEEDLAMGFDHKLQDALAGKGEDEEGSEDSDGDSD</sequence>
<protein>
    <recommendedName>
        <fullName evidence="3">HNH nuclease domain-containing protein</fullName>
    </recommendedName>
</protein>
<evidence type="ECO:0000256" key="2">
    <source>
        <dbReference type="SAM" id="MobiDB-lite"/>
    </source>
</evidence>
<organism evidence="4 5">
    <name type="scientific">Hyphodiscus hymeniophilus</name>
    <dbReference type="NCBI Taxonomy" id="353542"/>
    <lineage>
        <taxon>Eukaryota</taxon>
        <taxon>Fungi</taxon>
        <taxon>Dikarya</taxon>
        <taxon>Ascomycota</taxon>
        <taxon>Pezizomycotina</taxon>
        <taxon>Leotiomycetes</taxon>
        <taxon>Helotiales</taxon>
        <taxon>Hyphodiscaceae</taxon>
        <taxon>Hyphodiscus</taxon>
    </lineage>
</organism>
<proteinExistence type="predicted"/>
<feature type="domain" description="HNH nuclease" evidence="3">
    <location>
        <begin position="180"/>
        <end position="241"/>
    </location>
</feature>
<keyword evidence="5" id="KW-1185">Reference proteome</keyword>
<evidence type="ECO:0000313" key="4">
    <source>
        <dbReference type="EMBL" id="KAG0645443.1"/>
    </source>
</evidence>
<dbReference type="EMBL" id="VNKQ01000018">
    <property type="protein sequence ID" value="KAG0645443.1"/>
    <property type="molecule type" value="Genomic_DNA"/>
</dbReference>
<comment type="caution">
    <text evidence="4">The sequence shown here is derived from an EMBL/GenBank/DDBJ whole genome shotgun (WGS) entry which is preliminary data.</text>
</comment>
<evidence type="ECO:0000259" key="3">
    <source>
        <dbReference type="Pfam" id="PF13391"/>
    </source>
</evidence>
<name>A0A9P6SKX8_9HELO</name>
<dbReference type="AlphaFoldDB" id="A0A9P6SKX8"/>
<dbReference type="Proteomes" id="UP000785200">
    <property type="component" value="Unassembled WGS sequence"/>
</dbReference>
<keyword evidence="1" id="KW-0175">Coiled coil</keyword>
<feature type="coiled-coil region" evidence="1">
    <location>
        <begin position="71"/>
        <end position="116"/>
    </location>
</feature>
<dbReference type="OrthoDB" id="5386595at2759"/>
<dbReference type="Pfam" id="PF13391">
    <property type="entry name" value="HNH_2"/>
    <property type="match status" value="1"/>
</dbReference>
<reference evidence="4" key="1">
    <citation type="submission" date="2019-07" db="EMBL/GenBank/DDBJ databases">
        <title>Hyphodiscus hymeniophilus genome sequencing and assembly.</title>
        <authorList>
            <person name="Kramer G."/>
            <person name="Nodwell J."/>
        </authorList>
    </citation>
    <scope>NUCLEOTIDE SEQUENCE</scope>
    <source>
        <strain evidence="4">ATCC 34498</strain>
    </source>
</reference>
<accession>A0A9P6SKX8</accession>